<dbReference type="GO" id="GO:0016491">
    <property type="term" value="F:oxidoreductase activity"/>
    <property type="evidence" value="ECO:0007669"/>
    <property type="project" value="UniProtKB-KW"/>
</dbReference>
<evidence type="ECO:0000259" key="5">
    <source>
        <dbReference type="Pfam" id="PF01593"/>
    </source>
</evidence>
<dbReference type="PANTHER" id="PTHR43734">
    <property type="entry name" value="PHYTOENE DESATURASE"/>
    <property type="match status" value="1"/>
</dbReference>
<evidence type="ECO:0000256" key="3">
    <source>
        <dbReference type="ARBA" id="ARBA00023002"/>
    </source>
</evidence>
<gene>
    <name evidence="6" type="primary">crtI</name>
    <name evidence="6" type="ORF">P8192_09060</name>
</gene>
<dbReference type="Proteomes" id="UP001219037">
    <property type="component" value="Chromosome"/>
</dbReference>
<dbReference type="PANTHER" id="PTHR43734:SF1">
    <property type="entry name" value="PHYTOENE DESATURASE"/>
    <property type="match status" value="1"/>
</dbReference>
<proteinExistence type="inferred from homology"/>
<protein>
    <submittedName>
        <fullName evidence="6">Phytoene desaturase family protein</fullName>
        <ecNumber evidence="6">1.-.-.-</ecNumber>
    </submittedName>
</protein>
<dbReference type="InterPro" id="IPR002937">
    <property type="entry name" value="Amino_oxidase"/>
</dbReference>
<dbReference type="PRINTS" id="PR00419">
    <property type="entry name" value="ADXRDTASE"/>
</dbReference>
<evidence type="ECO:0000256" key="2">
    <source>
        <dbReference type="ARBA" id="ARBA00022746"/>
    </source>
</evidence>
<dbReference type="Gene3D" id="3.50.50.60">
    <property type="entry name" value="FAD/NAD(P)-binding domain"/>
    <property type="match status" value="2"/>
</dbReference>
<evidence type="ECO:0000256" key="1">
    <source>
        <dbReference type="ARBA" id="ARBA00004829"/>
    </source>
</evidence>
<keyword evidence="2 4" id="KW-0125">Carotenoid biosynthesis</keyword>
<comment type="pathway">
    <text evidence="1 4">Carotenoid biosynthesis.</text>
</comment>
<reference evidence="6 7" key="1">
    <citation type="submission" date="2023-04" db="EMBL/GenBank/DDBJ databases">
        <title>Funneling lignin-derived compounds into biodiesel using alkali-halophilic Citricoccus sp. P2.</title>
        <authorList>
            <person name="Luo C.-B."/>
        </authorList>
    </citation>
    <scope>NUCLEOTIDE SEQUENCE [LARGE SCALE GENOMIC DNA]</scope>
    <source>
        <strain evidence="6 7">P2</strain>
    </source>
</reference>
<keyword evidence="3 4" id="KW-0560">Oxidoreductase</keyword>
<keyword evidence="7" id="KW-1185">Reference proteome</keyword>
<dbReference type="InterPro" id="IPR014105">
    <property type="entry name" value="Carotenoid/retinoid_OxRdtase"/>
</dbReference>
<name>A0ABY8H4E3_9MICC</name>
<dbReference type="Pfam" id="PF01593">
    <property type="entry name" value="Amino_oxidase"/>
    <property type="match status" value="1"/>
</dbReference>
<dbReference type="SUPFAM" id="SSF51905">
    <property type="entry name" value="FAD/NAD(P)-binding domain"/>
    <property type="match status" value="1"/>
</dbReference>
<dbReference type="InterPro" id="IPR036188">
    <property type="entry name" value="FAD/NAD-bd_sf"/>
</dbReference>
<evidence type="ECO:0000313" key="7">
    <source>
        <dbReference type="Proteomes" id="UP001219037"/>
    </source>
</evidence>
<dbReference type="EMBL" id="CP121252">
    <property type="protein sequence ID" value="WFP15558.1"/>
    <property type="molecule type" value="Genomic_DNA"/>
</dbReference>
<dbReference type="RefSeq" id="WP_278156404.1">
    <property type="nucleotide sequence ID" value="NZ_CP121252.1"/>
</dbReference>
<evidence type="ECO:0000256" key="4">
    <source>
        <dbReference type="RuleBase" id="RU362075"/>
    </source>
</evidence>
<dbReference type="NCBIfam" id="TIGR02734">
    <property type="entry name" value="crtI_fam"/>
    <property type="match status" value="1"/>
</dbReference>
<accession>A0ABY8H4E3</accession>
<comment type="similarity">
    <text evidence="4">Belongs to the carotenoid/retinoid oxidoreductase family.</text>
</comment>
<feature type="domain" description="Amine oxidase" evidence="5">
    <location>
        <begin position="17"/>
        <end position="510"/>
    </location>
</feature>
<evidence type="ECO:0000313" key="6">
    <source>
        <dbReference type="EMBL" id="WFP15558.1"/>
    </source>
</evidence>
<organism evidence="6 7">
    <name type="scientific">Citricoccus muralis</name>
    <dbReference type="NCBI Taxonomy" id="169134"/>
    <lineage>
        <taxon>Bacteria</taxon>
        <taxon>Bacillati</taxon>
        <taxon>Actinomycetota</taxon>
        <taxon>Actinomycetes</taxon>
        <taxon>Micrococcales</taxon>
        <taxon>Micrococcaceae</taxon>
        <taxon>Citricoccus</taxon>
    </lineage>
</organism>
<sequence>MRPGTERQRVVIIGAGVAGLATAGLLARDGHQVTVLEQQLQVGGRAGRLEDDGFRWDQGPSWWLMPEAFGHFYALMGTSVERELDLRTLEDPSFALFTEGFRRLDITTGATEVASLFEDLEAGAGHRLVEDLAAWGDDYQLALGHFLYTNFEAPSRLLDPSVLRRVPRLLTRLTRSLERQSVRRYRDVRLRQLLDFPAVFLSSSPSRTPAFYGILNHTILNQGVAYPMGGFGTFVDSLHRLALDAGAEIITGAAAQQITCEKPRRHATGVTYRDVAGTEHHLFADRVVSAVDRQFTETVLLPDPPRSVRRRWQRRDPGIGCVLAYLGVQGPLPELAHHSLFFSREWSADFQRIFPERGSGAESHCDSASRSVYLCRPSATDESVAPPGRENLFLLIPVPAMAGGIRGSLHGSPDVETEEIVDRTVAMIAERAGIADMEERIVARHTVGPGDFEAQFNAWQGGALGLAHTLRQSAFLRGSNRSREVDGLYFAGATTTPGVGLPMCLISAENVLKRFRADTTVGPLPVPVPTRAGDHAEEDRS</sequence>
<dbReference type="EC" id="1.-.-.-" evidence="6"/>